<comment type="similarity">
    <text evidence="1">Belongs to the sigma-70 factor family. ECF subfamily.</text>
</comment>
<evidence type="ECO:0000313" key="9">
    <source>
        <dbReference type="EMBL" id="GEN09852.1"/>
    </source>
</evidence>
<dbReference type="Gene3D" id="1.10.10.10">
    <property type="entry name" value="Winged helix-like DNA-binding domain superfamily/Winged helix DNA-binding domain"/>
    <property type="match status" value="1"/>
</dbReference>
<dbReference type="GO" id="GO:0016987">
    <property type="term" value="F:sigma factor activity"/>
    <property type="evidence" value="ECO:0007669"/>
    <property type="project" value="UniProtKB-KW"/>
</dbReference>
<sequence length="185" mass="20270">MSRVMGSPSDEELMERFCAGAQDAFEALFARHSGRVQGFLTRMVRDGSLAEDLLQTTFLSVVRARGRYERGTRFSPWLMTIAANAARDALRHRQHVDAYSSGEGTGAPTSAPPPSGDPSLRRHLLDALQQLPADHREAVVLSKVEGWSFEEIAALRGISAGAARLRAHRGYEKLRELLGGLGEAR</sequence>
<proteinExistence type="inferred from homology"/>
<dbReference type="SUPFAM" id="SSF88659">
    <property type="entry name" value="Sigma3 and sigma4 domains of RNA polymerase sigma factors"/>
    <property type="match status" value="1"/>
</dbReference>
<dbReference type="InterPro" id="IPR013249">
    <property type="entry name" value="RNA_pol_sigma70_r4_t2"/>
</dbReference>
<evidence type="ECO:0000256" key="5">
    <source>
        <dbReference type="ARBA" id="ARBA00023163"/>
    </source>
</evidence>
<protein>
    <recommendedName>
        <fullName evidence="11">RNA polymerase sigma factor</fullName>
    </recommendedName>
</protein>
<dbReference type="EMBL" id="BJXR01000036">
    <property type="protein sequence ID" value="GEN09852.1"/>
    <property type="molecule type" value="Genomic_DNA"/>
</dbReference>
<evidence type="ECO:0000256" key="1">
    <source>
        <dbReference type="ARBA" id="ARBA00010641"/>
    </source>
</evidence>
<feature type="domain" description="RNA polymerase sigma factor 70 region 4 type 2" evidence="8">
    <location>
        <begin position="124"/>
        <end position="174"/>
    </location>
</feature>
<evidence type="ECO:0000259" key="8">
    <source>
        <dbReference type="Pfam" id="PF08281"/>
    </source>
</evidence>
<feature type="region of interest" description="Disordered" evidence="6">
    <location>
        <begin position="98"/>
        <end position="121"/>
    </location>
</feature>
<dbReference type="InterPro" id="IPR007627">
    <property type="entry name" value="RNA_pol_sigma70_r2"/>
</dbReference>
<feature type="domain" description="RNA polymerase sigma-70 region 2" evidence="7">
    <location>
        <begin position="28"/>
        <end position="94"/>
    </location>
</feature>
<dbReference type="PANTHER" id="PTHR43133">
    <property type="entry name" value="RNA POLYMERASE ECF-TYPE SIGMA FACTO"/>
    <property type="match status" value="1"/>
</dbReference>
<dbReference type="GO" id="GO:0003677">
    <property type="term" value="F:DNA binding"/>
    <property type="evidence" value="ECO:0007669"/>
    <property type="project" value="UniProtKB-KW"/>
</dbReference>
<evidence type="ECO:0000256" key="3">
    <source>
        <dbReference type="ARBA" id="ARBA00023082"/>
    </source>
</evidence>
<dbReference type="AlphaFoldDB" id="A0A511T8M4"/>
<keyword evidence="3" id="KW-0731">Sigma factor</keyword>
<evidence type="ECO:0000256" key="2">
    <source>
        <dbReference type="ARBA" id="ARBA00023015"/>
    </source>
</evidence>
<dbReference type="GO" id="GO:0006352">
    <property type="term" value="P:DNA-templated transcription initiation"/>
    <property type="evidence" value="ECO:0007669"/>
    <property type="project" value="InterPro"/>
</dbReference>
<dbReference type="CDD" id="cd06171">
    <property type="entry name" value="Sigma70_r4"/>
    <property type="match status" value="1"/>
</dbReference>
<evidence type="ECO:0000313" key="10">
    <source>
        <dbReference type="Proteomes" id="UP000321514"/>
    </source>
</evidence>
<dbReference type="InterPro" id="IPR014284">
    <property type="entry name" value="RNA_pol_sigma-70_dom"/>
</dbReference>
<dbReference type="SUPFAM" id="SSF88946">
    <property type="entry name" value="Sigma2 domain of RNA polymerase sigma factors"/>
    <property type="match status" value="1"/>
</dbReference>
<name>A0A511T8M4_MYXFU</name>
<dbReference type="Pfam" id="PF04542">
    <property type="entry name" value="Sigma70_r2"/>
    <property type="match status" value="1"/>
</dbReference>
<reference evidence="9 10" key="1">
    <citation type="submission" date="2019-07" db="EMBL/GenBank/DDBJ databases">
        <title>Whole genome shotgun sequence of Myxococcus fulvus NBRC 100333.</title>
        <authorList>
            <person name="Hosoyama A."/>
            <person name="Uohara A."/>
            <person name="Ohji S."/>
            <person name="Ichikawa N."/>
        </authorList>
    </citation>
    <scope>NUCLEOTIDE SEQUENCE [LARGE SCALE GENOMIC DNA]</scope>
    <source>
        <strain evidence="9 10">NBRC 100333</strain>
    </source>
</reference>
<dbReference type="InterPro" id="IPR039425">
    <property type="entry name" value="RNA_pol_sigma-70-like"/>
</dbReference>
<evidence type="ECO:0008006" key="11">
    <source>
        <dbReference type="Google" id="ProtNLM"/>
    </source>
</evidence>
<comment type="caution">
    <text evidence="9">The sequence shown here is derived from an EMBL/GenBank/DDBJ whole genome shotgun (WGS) entry which is preliminary data.</text>
</comment>
<dbReference type="NCBIfam" id="TIGR02937">
    <property type="entry name" value="sigma70-ECF"/>
    <property type="match status" value="1"/>
</dbReference>
<gene>
    <name evidence="9" type="ORF">MFU01_48890</name>
</gene>
<evidence type="ECO:0000256" key="4">
    <source>
        <dbReference type="ARBA" id="ARBA00023125"/>
    </source>
</evidence>
<keyword evidence="5" id="KW-0804">Transcription</keyword>
<organism evidence="9 10">
    <name type="scientific">Myxococcus fulvus</name>
    <dbReference type="NCBI Taxonomy" id="33"/>
    <lineage>
        <taxon>Bacteria</taxon>
        <taxon>Pseudomonadati</taxon>
        <taxon>Myxococcota</taxon>
        <taxon>Myxococcia</taxon>
        <taxon>Myxococcales</taxon>
        <taxon>Cystobacterineae</taxon>
        <taxon>Myxococcaceae</taxon>
        <taxon>Myxococcus</taxon>
    </lineage>
</organism>
<keyword evidence="4" id="KW-0238">DNA-binding</keyword>
<accession>A0A511T8M4</accession>
<dbReference type="Gene3D" id="1.10.1740.10">
    <property type="match status" value="1"/>
</dbReference>
<keyword evidence="2" id="KW-0805">Transcription regulation</keyword>
<dbReference type="Proteomes" id="UP000321514">
    <property type="component" value="Unassembled WGS sequence"/>
</dbReference>
<dbReference type="STRING" id="1334629.MFUL124B02_20615"/>
<evidence type="ECO:0000256" key="6">
    <source>
        <dbReference type="SAM" id="MobiDB-lite"/>
    </source>
</evidence>
<evidence type="ECO:0000259" key="7">
    <source>
        <dbReference type="Pfam" id="PF04542"/>
    </source>
</evidence>
<dbReference type="InterPro" id="IPR013324">
    <property type="entry name" value="RNA_pol_sigma_r3/r4-like"/>
</dbReference>
<dbReference type="Pfam" id="PF08281">
    <property type="entry name" value="Sigma70_r4_2"/>
    <property type="match status" value="1"/>
</dbReference>
<dbReference type="InterPro" id="IPR036388">
    <property type="entry name" value="WH-like_DNA-bd_sf"/>
</dbReference>
<dbReference type="PANTHER" id="PTHR43133:SF8">
    <property type="entry name" value="RNA POLYMERASE SIGMA FACTOR HI_1459-RELATED"/>
    <property type="match status" value="1"/>
</dbReference>
<dbReference type="InterPro" id="IPR013325">
    <property type="entry name" value="RNA_pol_sigma_r2"/>
</dbReference>